<keyword evidence="8" id="KW-0460">Magnesium</keyword>
<comment type="caution">
    <text evidence="11">The sequence shown here is derived from an EMBL/GenBank/DDBJ whole genome shotgun (WGS) entry which is preliminary data.</text>
</comment>
<evidence type="ECO:0000313" key="11">
    <source>
        <dbReference type="EMBL" id="MPR34874.1"/>
    </source>
</evidence>
<dbReference type="Gene3D" id="3.30.460.10">
    <property type="entry name" value="Beta Polymerase, domain 2"/>
    <property type="match status" value="1"/>
</dbReference>
<keyword evidence="3 11" id="KW-0808">Transferase</keyword>
<evidence type="ECO:0000256" key="5">
    <source>
        <dbReference type="ARBA" id="ARBA00022723"/>
    </source>
</evidence>
<dbReference type="PANTHER" id="PTHR33571:SF14">
    <property type="entry name" value="PROTEIN ADENYLYLTRANSFERASE MJ0435-RELATED"/>
    <property type="match status" value="1"/>
</dbReference>
<comment type="cofactor">
    <cofactor evidence="1">
        <name>Mg(2+)</name>
        <dbReference type="ChEBI" id="CHEBI:18420"/>
    </cofactor>
</comment>
<dbReference type="PANTHER" id="PTHR33571">
    <property type="entry name" value="SSL8005 PROTEIN"/>
    <property type="match status" value="1"/>
</dbReference>
<reference evidence="11 12" key="1">
    <citation type="submission" date="2019-10" db="EMBL/GenBank/DDBJ databases">
        <title>Draft Genome Sequence of Cytophagaceae sp. SJW1-29.</title>
        <authorList>
            <person name="Choi A."/>
        </authorList>
    </citation>
    <scope>NUCLEOTIDE SEQUENCE [LARGE SCALE GENOMIC DNA]</scope>
    <source>
        <strain evidence="11 12">SJW1-29</strain>
    </source>
</reference>
<dbReference type="GO" id="GO:0046872">
    <property type="term" value="F:metal ion binding"/>
    <property type="evidence" value="ECO:0007669"/>
    <property type="project" value="UniProtKB-KW"/>
</dbReference>
<evidence type="ECO:0000256" key="8">
    <source>
        <dbReference type="ARBA" id="ARBA00022842"/>
    </source>
</evidence>
<evidence type="ECO:0000256" key="3">
    <source>
        <dbReference type="ARBA" id="ARBA00022679"/>
    </source>
</evidence>
<dbReference type="AlphaFoldDB" id="A0A7C9BII2"/>
<evidence type="ECO:0000256" key="6">
    <source>
        <dbReference type="ARBA" id="ARBA00022741"/>
    </source>
</evidence>
<dbReference type="EMBL" id="WHLY01000002">
    <property type="protein sequence ID" value="MPR34874.1"/>
    <property type="molecule type" value="Genomic_DNA"/>
</dbReference>
<keyword evidence="5" id="KW-0479">Metal-binding</keyword>
<dbReference type="InterPro" id="IPR052038">
    <property type="entry name" value="Type-VII_TA_antitoxin"/>
</dbReference>
<evidence type="ECO:0000259" key="10">
    <source>
        <dbReference type="Pfam" id="PF01909"/>
    </source>
</evidence>
<evidence type="ECO:0000256" key="4">
    <source>
        <dbReference type="ARBA" id="ARBA00022695"/>
    </source>
</evidence>
<accession>A0A7C9BII2</accession>
<evidence type="ECO:0000256" key="2">
    <source>
        <dbReference type="ARBA" id="ARBA00022649"/>
    </source>
</evidence>
<evidence type="ECO:0000256" key="1">
    <source>
        <dbReference type="ARBA" id="ARBA00001946"/>
    </source>
</evidence>
<feature type="domain" description="Polymerase nucleotidyl transferase" evidence="10">
    <location>
        <begin position="30"/>
        <end position="103"/>
    </location>
</feature>
<keyword evidence="4" id="KW-0548">Nucleotidyltransferase</keyword>
<dbReference type="Proteomes" id="UP000479293">
    <property type="component" value="Unassembled WGS sequence"/>
</dbReference>
<dbReference type="InterPro" id="IPR002934">
    <property type="entry name" value="Polymerase_NTP_transf_dom"/>
</dbReference>
<keyword evidence="2" id="KW-1277">Toxin-antitoxin system</keyword>
<dbReference type="Pfam" id="PF01909">
    <property type="entry name" value="NTP_transf_2"/>
    <property type="match status" value="1"/>
</dbReference>
<name>A0A7C9BII2_9BACT</name>
<keyword evidence="12" id="KW-1185">Reference proteome</keyword>
<proteinExistence type="inferred from homology"/>
<dbReference type="CDD" id="cd05403">
    <property type="entry name" value="NT_KNTase_like"/>
    <property type="match status" value="1"/>
</dbReference>
<evidence type="ECO:0000313" key="12">
    <source>
        <dbReference type="Proteomes" id="UP000479293"/>
    </source>
</evidence>
<sequence>MSVQHQPVDNKKQLFDLLIQHQSNIKAFGAARIGLFGSFVRDEQNDSSDVDLLVEFQAGKKTFKNMVHLNYYLQALIHRKIQLVTWMGLADFVKKEVVKEIEYVAIAD</sequence>
<gene>
    <name evidence="11" type="ORF">GBK04_16320</name>
</gene>
<dbReference type="GO" id="GO:0005524">
    <property type="term" value="F:ATP binding"/>
    <property type="evidence" value="ECO:0007669"/>
    <property type="project" value="UniProtKB-KW"/>
</dbReference>
<dbReference type="InterPro" id="IPR043519">
    <property type="entry name" value="NT_sf"/>
</dbReference>
<protein>
    <submittedName>
        <fullName evidence="11">Nucleotidyltransferase</fullName>
    </submittedName>
</protein>
<evidence type="ECO:0000256" key="7">
    <source>
        <dbReference type="ARBA" id="ARBA00022840"/>
    </source>
</evidence>
<organism evidence="11 12">
    <name type="scientific">Salmonirosea aquatica</name>
    <dbReference type="NCBI Taxonomy" id="2654236"/>
    <lineage>
        <taxon>Bacteria</taxon>
        <taxon>Pseudomonadati</taxon>
        <taxon>Bacteroidota</taxon>
        <taxon>Cytophagia</taxon>
        <taxon>Cytophagales</taxon>
        <taxon>Spirosomataceae</taxon>
        <taxon>Salmonirosea</taxon>
    </lineage>
</organism>
<dbReference type="SUPFAM" id="SSF81301">
    <property type="entry name" value="Nucleotidyltransferase"/>
    <property type="match status" value="1"/>
</dbReference>
<evidence type="ECO:0000256" key="9">
    <source>
        <dbReference type="ARBA" id="ARBA00038276"/>
    </source>
</evidence>
<comment type="similarity">
    <text evidence="9">Belongs to the MntA antitoxin family.</text>
</comment>
<keyword evidence="7" id="KW-0067">ATP-binding</keyword>
<keyword evidence="6" id="KW-0547">Nucleotide-binding</keyword>
<dbReference type="GO" id="GO:0016779">
    <property type="term" value="F:nucleotidyltransferase activity"/>
    <property type="evidence" value="ECO:0007669"/>
    <property type="project" value="UniProtKB-KW"/>
</dbReference>
<dbReference type="RefSeq" id="WP_152761453.1">
    <property type="nucleotide sequence ID" value="NZ_WHLY01000002.1"/>
</dbReference>